<dbReference type="Gene3D" id="3.90.320.10">
    <property type="match status" value="1"/>
</dbReference>
<dbReference type="RefSeq" id="WP_187258140.1">
    <property type="nucleotide sequence ID" value="NZ_JBHULF010000019.1"/>
</dbReference>
<dbReference type="InterPro" id="IPR011604">
    <property type="entry name" value="PDDEXK-like_dom_sf"/>
</dbReference>
<keyword evidence="3" id="KW-1185">Reference proteome</keyword>
<dbReference type="Pfam" id="PF12705">
    <property type="entry name" value="PDDEXK_1"/>
    <property type="match status" value="1"/>
</dbReference>
<dbReference type="InterPro" id="IPR038726">
    <property type="entry name" value="PDDEXK_AddAB-type"/>
</dbReference>
<dbReference type="Gene3D" id="3.40.50.300">
    <property type="entry name" value="P-loop containing nucleotide triphosphate hydrolases"/>
    <property type="match status" value="1"/>
</dbReference>
<gene>
    <name evidence="2" type="ORF">BC349_17340</name>
</gene>
<dbReference type="SUPFAM" id="SSF52540">
    <property type="entry name" value="P-loop containing nucleoside triphosphate hydrolases"/>
    <property type="match status" value="1"/>
</dbReference>
<evidence type="ECO:0000313" key="3">
    <source>
        <dbReference type="Proteomes" id="UP000765802"/>
    </source>
</evidence>
<feature type="domain" description="PD-(D/E)XK endonuclease-like" evidence="1">
    <location>
        <begin position="654"/>
        <end position="950"/>
    </location>
</feature>
<dbReference type="Proteomes" id="UP000765802">
    <property type="component" value="Unassembled WGS sequence"/>
</dbReference>
<reference evidence="2 3" key="1">
    <citation type="submission" date="2016-07" db="EMBL/GenBank/DDBJ databases">
        <title>Genome analysis of Flavihumibacter stibioxidans YS-17.</title>
        <authorList>
            <person name="Shi K."/>
            <person name="Han Y."/>
            <person name="Wang G."/>
        </authorList>
    </citation>
    <scope>NUCLEOTIDE SEQUENCE [LARGE SCALE GENOMIC DNA]</scope>
    <source>
        <strain evidence="2 3">YS-17</strain>
    </source>
</reference>
<evidence type="ECO:0000313" key="2">
    <source>
        <dbReference type="EMBL" id="MBC6492825.1"/>
    </source>
</evidence>
<dbReference type="EMBL" id="MBUA01000029">
    <property type="protein sequence ID" value="MBC6492825.1"/>
    <property type="molecule type" value="Genomic_DNA"/>
</dbReference>
<protein>
    <recommendedName>
        <fullName evidence="1">PD-(D/E)XK endonuclease-like domain-containing protein</fullName>
    </recommendedName>
</protein>
<sequence>MFLQEVAESLYKKYGNELSNLALVFPNKRPSVFFRQHLGALITKPIWSPDLFTIHEFIQLSGNRLSADRLYLSFLLYEAYSEVMLQGGETNISTYERFYSLGEILLNDFTELESNAVAIADVYTNMADLAAIEQGFDYLTEEQKDFLTRFWNNFSVERLSLQKEKFLQLWQKLPAIFERFRVLLEDKNLTTTGILYRNLVNDTQDNAGFMDYYDKVVFIGFNALNRAELQLFTRWKESGRAIFYFDTDHHYIDDPLQEAGLFLRRNIALFGNELETGNAINRSDRPIHIISAEGNAAQVRVLPELLKDIPAVMEHPEKVAVFLADENQLMPVLHAMPSDLPYVNITMGYGLAQSPVFSLVQTIVRVQESLARHGGKRIYYQPLLQLLQHPYLYEVTDAIRLATEINEKSIVSIPAEKWASIEEKRLKMILRPLEKPIELIQMIRHVLEHQATESTESVVGTLEAQLLTATYYQLNRLEDLLLQFDHPLSLSFIGEILISVLRSLSVPLEGEPLRGLQVMGLLESRGLDFEHIILLNVNEGVLPKKAVAPTFIPDSIRRAYGLSVMENQDAIFAYVFYRLLQKAESVYCLYNNTIDDKSTGEQSRFLTQLEYETAIPIIRKSVQLQVNPQAKPAITIEKDEAILQNLRVYLGQPLTPSAINNFIDCRLKFYFQHVQKIREPESFQDEIDARMLGNILHRAIEYLYLCVAETKSGEQEILPADIDLMAGKTEWAIGQAFGQELAGDRNHEVEFTGTYKVIAEVIRLYVQEILKQDKAYTPFRIVYMEGRLKQFFPVMVGGEEWRVLLGGTIDRVDLKNGVYRIIDYKTGRDKKDIRSVDALFDRNSSDRNKAALQTIIYTYVMQQQVGINKPVNAGLYDVRNMRREGEKFDWRFREQSANGNGVDHHRMNEIITETVERLRPVIEEIFDRRVPFDQTDKIEKCEYCSFRVLCGR</sequence>
<accession>A0ABR7MCR8</accession>
<comment type="caution">
    <text evidence="2">The sequence shown here is derived from an EMBL/GenBank/DDBJ whole genome shotgun (WGS) entry which is preliminary data.</text>
</comment>
<name>A0ABR7MCR8_9BACT</name>
<evidence type="ECO:0000259" key="1">
    <source>
        <dbReference type="Pfam" id="PF12705"/>
    </source>
</evidence>
<proteinExistence type="predicted"/>
<dbReference type="InterPro" id="IPR027417">
    <property type="entry name" value="P-loop_NTPase"/>
</dbReference>
<dbReference type="InterPro" id="IPR011335">
    <property type="entry name" value="Restrct_endonuc-II-like"/>
</dbReference>
<organism evidence="2 3">
    <name type="scientific">Flavihumibacter stibioxidans</name>
    <dbReference type="NCBI Taxonomy" id="1834163"/>
    <lineage>
        <taxon>Bacteria</taxon>
        <taxon>Pseudomonadati</taxon>
        <taxon>Bacteroidota</taxon>
        <taxon>Chitinophagia</taxon>
        <taxon>Chitinophagales</taxon>
        <taxon>Chitinophagaceae</taxon>
        <taxon>Flavihumibacter</taxon>
    </lineage>
</organism>
<dbReference type="SUPFAM" id="SSF52980">
    <property type="entry name" value="Restriction endonuclease-like"/>
    <property type="match status" value="1"/>
</dbReference>